<dbReference type="AlphaFoldDB" id="A0A1I3TWM6"/>
<accession>A0A1I3TWM6</accession>
<keyword evidence="2" id="KW-0812">Transmembrane</keyword>
<evidence type="ECO:0000313" key="4">
    <source>
        <dbReference type="Proteomes" id="UP000199630"/>
    </source>
</evidence>
<proteinExistence type="predicted"/>
<keyword evidence="4" id="KW-1185">Reference proteome</keyword>
<organism evidence="3 4">
    <name type="scientific">Celeribacter neptunius</name>
    <dbReference type="NCBI Taxonomy" id="588602"/>
    <lineage>
        <taxon>Bacteria</taxon>
        <taxon>Pseudomonadati</taxon>
        <taxon>Pseudomonadota</taxon>
        <taxon>Alphaproteobacteria</taxon>
        <taxon>Rhodobacterales</taxon>
        <taxon>Roseobacteraceae</taxon>
        <taxon>Celeribacter</taxon>
    </lineage>
</organism>
<dbReference type="Proteomes" id="UP000199630">
    <property type="component" value="Unassembled WGS sequence"/>
</dbReference>
<evidence type="ECO:0000256" key="1">
    <source>
        <dbReference type="SAM" id="MobiDB-lite"/>
    </source>
</evidence>
<reference evidence="4" key="1">
    <citation type="submission" date="2016-10" db="EMBL/GenBank/DDBJ databases">
        <authorList>
            <person name="Varghese N."/>
            <person name="Submissions S."/>
        </authorList>
    </citation>
    <scope>NUCLEOTIDE SEQUENCE [LARGE SCALE GENOMIC DNA]</scope>
    <source>
        <strain evidence="4">DSM 26471</strain>
    </source>
</reference>
<protein>
    <submittedName>
        <fullName evidence="3">Uncharacterized protein</fullName>
    </submittedName>
</protein>
<evidence type="ECO:0000313" key="3">
    <source>
        <dbReference type="EMBL" id="SFJ75654.1"/>
    </source>
</evidence>
<sequence length="74" mass="7499">MIVGLLFISTLAAALATAFGIALGMPVWLGLITFPAVGSATLLVSAAAIYILRSPASPPEANGSDMSREDHVTA</sequence>
<dbReference type="EMBL" id="FORH01000005">
    <property type="protein sequence ID" value="SFJ75654.1"/>
    <property type="molecule type" value="Genomic_DNA"/>
</dbReference>
<feature type="transmembrane region" description="Helical" evidence="2">
    <location>
        <begin position="28"/>
        <end position="52"/>
    </location>
</feature>
<keyword evidence="2" id="KW-1133">Transmembrane helix</keyword>
<keyword evidence="2" id="KW-0472">Membrane</keyword>
<evidence type="ECO:0000256" key="2">
    <source>
        <dbReference type="SAM" id="Phobius"/>
    </source>
</evidence>
<feature type="region of interest" description="Disordered" evidence="1">
    <location>
        <begin position="55"/>
        <end position="74"/>
    </location>
</feature>
<gene>
    <name evidence="3" type="ORF">SAMN04487991_2931</name>
</gene>
<name>A0A1I3TWM6_9RHOB</name>
<dbReference type="RefSeq" id="WP_090061428.1">
    <property type="nucleotide sequence ID" value="NZ_FORH01000005.1"/>
</dbReference>